<name>A0AAW2UIK0_9LAMI</name>
<proteinExistence type="predicted"/>
<dbReference type="EMBL" id="JACGWN010000012">
    <property type="protein sequence ID" value="KAL0416603.1"/>
    <property type="molecule type" value="Genomic_DNA"/>
</dbReference>
<sequence length="525" mass="59660">MAIPFEESVPSLPYDFEPFSFLNDPLDLNGPPTTENPSSIVSPNTENSDLNDPPTTAFPHSNAHLNTERTHSSAPLNTEIPHSKFPSNTENPPSNASDSSDSDSNSTDSSSSNCPSWMLEDLEERQRRQDERNLRDEGWGSDAAHEDELISLTGSDDEEPGYEKWNDRMNMENVEFSVGFKFPTREKYREANYKYLGKKIESIIRDNPNEGLISLKGKIMRDVQVECNMHKVYTAKRYALERIKGNIKQQYERLYDYSAIVEKHNPSSPLVLKVDRSLSPPLLQRMYYCLSGLRAGFLDGCRPIIGLDGCFLKGMYKGQLLAAVGRDESFNSYILDAREQPIIDIFETIRRKLMTRIQVKREGIEKYDGVVSTLGTVDPPHEATKVGRPKKTPVDGPSETMNEALHIETENEPHPTEARNERHPTEARNGPHPTETDEISQFSEDIAYETWFSQPVHYEKLRRPPTSAQTHVTSQFRSPFQVQTHAISQFRSPFQVLPPQRPPVDQVPKDIVSISAPVQTERKRK</sequence>
<feature type="compositionally biased region" description="Low complexity" evidence="1">
    <location>
        <begin position="91"/>
        <end position="116"/>
    </location>
</feature>
<evidence type="ECO:0000313" key="2">
    <source>
        <dbReference type="EMBL" id="KAL0416603.1"/>
    </source>
</evidence>
<reference evidence="2" key="2">
    <citation type="journal article" date="2024" name="Plant">
        <title>Genomic evolution and insights into agronomic trait innovations of Sesamum species.</title>
        <authorList>
            <person name="Miao H."/>
            <person name="Wang L."/>
            <person name="Qu L."/>
            <person name="Liu H."/>
            <person name="Sun Y."/>
            <person name="Le M."/>
            <person name="Wang Q."/>
            <person name="Wei S."/>
            <person name="Zheng Y."/>
            <person name="Lin W."/>
            <person name="Duan Y."/>
            <person name="Cao H."/>
            <person name="Xiong S."/>
            <person name="Wang X."/>
            <person name="Wei L."/>
            <person name="Li C."/>
            <person name="Ma Q."/>
            <person name="Ju M."/>
            <person name="Zhao R."/>
            <person name="Li G."/>
            <person name="Mu C."/>
            <person name="Tian Q."/>
            <person name="Mei H."/>
            <person name="Zhang T."/>
            <person name="Gao T."/>
            <person name="Zhang H."/>
        </authorList>
    </citation>
    <scope>NUCLEOTIDE SEQUENCE</scope>
    <source>
        <strain evidence="2">KEN1</strain>
    </source>
</reference>
<dbReference type="AlphaFoldDB" id="A0AAW2UIK0"/>
<feature type="compositionally biased region" description="Basic and acidic residues" evidence="1">
    <location>
        <begin position="124"/>
        <end position="148"/>
    </location>
</feature>
<feature type="region of interest" description="Disordered" evidence="1">
    <location>
        <begin position="409"/>
        <end position="437"/>
    </location>
</feature>
<evidence type="ECO:0000256" key="1">
    <source>
        <dbReference type="SAM" id="MobiDB-lite"/>
    </source>
</evidence>
<feature type="region of interest" description="Disordered" evidence="1">
    <location>
        <begin position="495"/>
        <end position="525"/>
    </location>
</feature>
<feature type="compositionally biased region" description="Basic and acidic residues" evidence="1">
    <location>
        <begin position="409"/>
        <end position="426"/>
    </location>
</feature>
<feature type="region of interest" description="Disordered" evidence="1">
    <location>
        <begin position="375"/>
        <end position="397"/>
    </location>
</feature>
<feature type="region of interest" description="Disordered" evidence="1">
    <location>
        <begin position="1"/>
        <end position="164"/>
    </location>
</feature>
<protein>
    <submittedName>
        <fullName evidence="2">Uncharacterized protein</fullName>
    </submittedName>
</protein>
<gene>
    <name evidence="2" type="ORF">Slati_3492200</name>
</gene>
<organism evidence="2">
    <name type="scientific">Sesamum latifolium</name>
    <dbReference type="NCBI Taxonomy" id="2727402"/>
    <lineage>
        <taxon>Eukaryota</taxon>
        <taxon>Viridiplantae</taxon>
        <taxon>Streptophyta</taxon>
        <taxon>Embryophyta</taxon>
        <taxon>Tracheophyta</taxon>
        <taxon>Spermatophyta</taxon>
        <taxon>Magnoliopsida</taxon>
        <taxon>eudicotyledons</taxon>
        <taxon>Gunneridae</taxon>
        <taxon>Pentapetalae</taxon>
        <taxon>asterids</taxon>
        <taxon>lamiids</taxon>
        <taxon>Lamiales</taxon>
        <taxon>Pedaliaceae</taxon>
        <taxon>Sesamum</taxon>
    </lineage>
</organism>
<reference evidence="2" key="1">
    <citation type="submission" date="2020-06" db="EMBL/GenBank/DDBJ databases">
        <authorList>
            <person name="Li T."/>
            <person name="Hu X."/>
            <person name="Zhang T."/>
            <person name="Song X."/>
            <person name="Zhang H."/>
            <person name="Dai N."/>
            <person name="Sheng W."/>
            <person name="Hou X."/>
            <person name="Wei L."/>
        </authorList>
    </citation>
    <scope>NUCLEOTIDE SEQUENCE</scope>
    <source>
        <strain evidence="2">KEN1</strain>
        <tissue evidence="2">Leaf</tissue>
    </source>
</reference>
<dbReference type="PANTHER" id="PTHR31973">
    <property type="entry name" value="POLYPROTEIN, PUTATIVE-RELATED"/>
    <property type="match status" value="1"/>
</dbReference>
<feature type="compositionally biased region" description="Polar residues" evidence="1">
    <location>
        <begin position="31"/>
        <end position="54"/>
    </location>
</feature>
<dbReference type="PANTHER" id="PTHR31973:SF199">
    <property type="entry name" value="SWIM-TYPE DOMAIN-CONTAINING PROTEIN"/>
    <property type="match status" value="1"/>
</dbReference>
<comment type="caution">
    <text evidence="2">The sequence shown here is derived from an EMBL/GenBank/DDBJ whole genome shotgun (WGS) entry which is preliminary data.</text>
</comment>
<accession>A0AAW2UIK0</accession>